<dbReference type="PIRSF" id="PIRSF005426">
    <property type="entry name" value="Frp"/>
    <property type="match status" value="1"/>
</dbReference>
<protein>
    <submittedName>
        <fullName evidence="7">Nitroreductase family protein</fullName>
    </submittedName>
</protein>
<dbReference type="InterPro" id="IPR016446">
    <property type="entry name" value="Flavin_OxRdtase_Frp"/>
</dbReference>
<evidence type="ECO:0000256" key="2">
    <source>
        <dbReference type="ARBA" id="ARBA00022630"/>
    </source>
</evidence>
<evidence type="ECO:0000256" key="1">
    <source>
        <dbReference type="ARBA" id="ARBA00008366"/>
    </source>
</evidence>
<dbReference type="PANTHER" id="PTHR43425:SF2">
    <property type="entry name" value="OXYGEN-INSENSITIVE NADPH NITROREDUCTASE"/>
    <property type="match status" value="1"/>
</dbReference>
<dbReference type="SUPFAM" id="SSF55469">
    <property type="entry name" value="FMN-dependent nitroreductase-like"/>
    <property type="match status" value="1"/>
</dbReference>
<comment type="similarity">
    <text evidence="1 5">Belongs to the flavin oxidoreductase frp family.</text>
</comment>
<keyword evidence="4 5" id="KW-0560">Oxidoreductase</keyword>
<evidence type="ECO:0000313" key="8">
    <source>
        <dbReference type="Proteomes" id="UP000886724"/>
    </source>
</evidence>
<proteinExistence type="inferred from homology"/>
<dbReference type="InterPro" id="IPR029479">
    <property type="entry name" value="Nitroreductase"/>
</dbReference>
<sequence>MNNTIKELFERKSVRAFENKPVENDKKQLIIDAAIQAPTAGNMTLYSIIDVRNQEIKDKLAQSCDNQPFIAKAPIVLIFVADYQKWYDAFKYYQKDNGVRKPDTGDFLLAYSDALIAAQNAVVAGESMGIGSCFIGDIIEQYEFHRDLFNLPRYTVPVAMLVMGYPAKGQLKRKKPVRFDSKYVVSVDQYEHFNDEKIAAMFDEKAKNSNRQGGGQAIVDDIYNRKWTDPFIEEMSRSAKLWIERWQDNKKE</sequence>
<evidence type="ECO:0000256" key="3">
    <source>
        <dbReference type="ARBA" id="ARBA00022643"/>
    </source>
</evidence>
<organism evidence="7 8">
    <name type="scientific">Candidatus Erysipelatoclostridium merdavium</name>
    <dbReference type="NCBI Taxonomy" id="2838566"/>
    <lineage>
        <taxon>Bacteria</taxon>
        <taxon>Bacillati</taxon>
        <taxon>Bacillota</taxon>
        <taxon>Erysipelotrichia</taxon>
        <taxon>Erysipelotrichales</taxon>
        <taxon>Erysipelotrichales incertae sedis</taxon>
    </lineage>
</organism>
<evidence type="ECO:0000313" key="7">
    <source>
        <dbReference type="EMBL" id="HIX81752.1"/>
    </source>
</evidence>
<keyword evidence="3 5" id="KW-0288">FMN</keyword>
<feature type="domain" description="Nitroreductase" evidence="6">
    <location>
        <begin position="10"/>
        <end position="165"/>
    </location>
</feature>
<name>A0A9D1XLQ0_9FIRM</name>
<dbReference type="GO" id="GO:0016491">
    <property type="term" value="F:oxidoreductase activity"/>
    <property type="evidence" value="ECO:0007669"/>
    <property type="project" value="UniProtKB-UniRule"/>
</dbReference>
<accession>A0A9D1XLQ0</accession>
<dbReference type="Pfam" id="PF00881">
    <property type="entry name" value="Nitroreductase"/>
    <property type="match status" value="1"/>
</dbReference>
<dbReference type="EMBL" id="DXET01000158">
    <property type="protein sequence ID" value="HIX81752.1"/>
    <property type="molecule type" value="Genomic_DNA"/>
</dbReference>
<evidence type="ECO:0000259" key="6">
    <source>
        <dbReference type="Pfam" id="PF00881"/>
    </source>
</evidence>
<reference evidence="7" key="1">
    <citation type="journal article" date="2021" name="PeerJ">
        <title>Extensive microbial diversity within the chicken gut microbiome revealed by metagenomics and culture.</title>
        <authorList>
            <person name="Gilroy R."/>
            <person name="Ravi A."/>
            <person name="Getino M."/>
            <person name="Pursley I."/>
            <person name="Horton D.L."/>
            <person name="Alikhan N.F."/>
            <person name="Baker D."/>
            <person name="Gharbi K."/>
            <person name="Hall N."/>
            <person name="Watson M."/>
            <person name="Adriaenssens E.M."/>
            <person name="Foster-Nyarko E."/>
            <person name="Jarju S."/>
            <person name="Secka A."/>
            <person name="Antonio M."/>
            <person name="Oren A."/>
            <person name="Chaudhuri R.R."/>
            <person name="La Ragione R."/>
            <person name="Hildebrand F."/>
            <person name="Pallen M.J."/>
        </authorList>
    </citation>
    <scope>NUCLEOTIDE SEQUENCE</scope>
    <source>
        <strain evidence="7">ChiGjej1B1-14440</strain>
    </source>
</reference>
<dbReference type="Gene3D" id="3.40.109.10">
    <property type="entry name" value="NADH Oxidase"/>
    <property type="match status" value="1"/>
</dbReference>
<dbReference type="PANTHER" id="PTHR43425">
    <property type="entry name" value="OXYGEN-INSENSITIVE NADPH NITROREDUCTASE"/>
    <property type="match status" value="1"/>
</dbReference>
<dbReference type="InterPro" id="IPR000415">
    <property type="entry name" value="Nitroreductase-like"/>
</dbReference>
<evidence type="ECO:0000256" key="4">
    <source>
        <dbReference type="ARBA" id="ARBA00023002"/>
    </source>
</evidence>
<comment type="caution">
    <text evidence="7">The sequence shown here is derived from an EMBL/GenBank/DDBJ whole genome shotgun (WGS) entry which is preliminary data.</text>
</comment>
<gene>
    <name evidence="7" type="ORF">H9980_07260</name>
</gene>
<keyword evidence="5" id="KW-0521">NADP</keyword>
<evidence type="ECO:0000256" key="5">
    <source>
        <dbReference type="PIRNR" id="PIRNR005426"/>
    </source>
</evidence>
<dbReference type="Proteomes" id="UP000886724">
    <property type="component" value="Unassembled WGS sequence"/>
</dbReference>
<dbReference type="AlphaFoldDB" id="A0A9D1XLQ0"/>
<keyword evidence="2 5" id="KW-0285">Flavoprotein</keyword>
<reference evidence="7" key="2">
    <citation type="submission" date="2021-04" db="EMBL/GenBank/DDBJ databases">
        <authorList>
            <person name="Gilroy R."/>
        </authorList>
    </citation>
    <scope>NUCLEOTIDE SEQUENCE</scope>
    <source>
        <strain evidence="7">ChiGjej1B1-14440</strain>
    </source>
</reference>